<dbReference type="InterPro" id="IPR011990">
    <property type="entry name" value="TPR-like_helical_dom_sf"/>
</dbReference>
<evidence type="ECO:0000313" key="2">
    <source>
        <dbReference type="EMBL" id="MBK4738228.1"/>
    </source>
</evidence>
<accession>A0A934SZ02</accession>
<dbReference type="AlphaFoldDB" id="A0A934SZ02"/>
<reference evidence="2" key="1">
    <citation type="submission" date="2021-01" db="EMBL/GenBank/DDBJ databases">
        <title>Genome sequence of strain Noviherbaspirillum sp. DKR-6.</title>
        <authorList>
            <person name="Chaudhary D.K."/>
        </authorList>
    </citation>
    <scope>NUCLEOTIDE SEQUENCE</scope>
    <source>
        <strain evidence="2">DKR-6</strain>
    </source>
</reference>
<keyword evidence="1" id="KW-1133">Transmembrane helix</keyword>
<dbReference type="SUPFAM" id="SSF48452">
    <property type="entry name" value="TPR-like"/>
    <property type="match status" value="1"/>
</dbReference>
<feature type="transmembrane region" description="Helical" evidence="1">
    <location>
        <begin position="64"/>
        <end position="92"/>
    </location>
</feature>
<keyword evidence="3" id="KW-1185">Reference proteome</keyword>
<evidence type="ECO:0000313" key="3">
    <source>
        <dbReference type="Proteomes" id="UP000622890"/>
    </source>
</evidence>
<organism evidence="2 3">
    <name type="scientific">Noviherbaspirillum pedocola</name>
    <dbReference type="NCBI Taxonomy" id="2801341"/>
    <lineage>
        <taxon>Bacteria</taxon>
        <taxon>Pseudomonadati</taxon>
        <taxon>Pseudomonadota</taxon>
        <taxon>Betaproteobacteria</taxon>
        <taxon>Burkholderiales</taxon>
        <taxon>Oxalobacteraceae</taxon>
        <taxon>Noviherbaspirillum</taxon>
    </lineage>
</organism>
<dbReference type="EMBL" id="JAEPBG010000018">
    <property type="protein sequence ID" value="MBK4738228.1"/>
    <property type="molecule type" value="Genomic_DNA"/>
</dbReference>
<proteinExistence type="predicted"/>
<keyword evidence="1" id="KW-0812">Transmembrane</keyword>
<gene>
    <name evidence="2" type="ORF">JJB74_26695</name>
</gene>
<sequence>MAPKLALPAIGFEAASIALLVGRDARLSTLLAYFALHGAACLLIAPAILALLPRRYAEPRRWVLLFLFSCNFFMPLASLVCGLFGMVLGVWLPAFSRERDYASVEAPRFTTHRNHEGTGFRGGQVRAQLGNAAAPLDQRMKALVALQDTPAHATGELLRKLLADPADDIRLLAYGILDNKEKAVMARIREAQLTVDAARDDTERHAGHKRIAELYFELIYQDLVQGDMRRFAADQVRSHIGTAHRISQDDAGLWFMLARLELQARNIDAAQAALERAEAAGFAHARLAPWVAELRFLQGRHDEVRRMFNELPPDATLPAVAAMRRYWRGTDTPRDTES</sequence>
<keyword evidence="1" id="KW-0472">Membrane</keyword>
<evidence type="ECO:0000256" key="1">
    <source>
        <dbReference type="SAM" id="Phobius"/>
    </source>
</evidence>
<feature type="transmembrane region" description="Helical" evidence="1">
    <location>
        <begin position="30"/>
        <end position="52"/>
    </location>
</feature>
<comment type="caution">
    <text evidence="2">The sequence shown here is derived from an EMBL/GenBank/DDBJ whole genome shotgun (WGS) entry which is preliminary data.</text>
</comment>
<protein>
    <submittedName>
        <fullName evidence="2">Uncharacterized protein</fullName>
    </submittedName>
</protein>
<dbReference type="RefSeq" id="WP_200597254.1">
    <property type="nucleotide sequence ID" value="NZ_JAEPBG010000018.1"/>
</dbReference>
<dbReference type="Proteomes" id="UP000622890">
    <property type="component" value="Unassembled WGS sequence"/>
</dbReference>
<name>A0A934SZ02_9BURK</name>